<evidence type="ECO:0000313" key="2">
    <source>
        <dbReference type="Proteomes" id="UP001334804"/>
    </source>
</evidence>
<sequence>MFTAMLVEQPRELVGAVLRNVVQHPAGLAIERPGRDLRVGADDLEVGCRHVLDAVDLVGRPVSGPQLQVTTVHQDELS</sequence>
<dbReference type="EMBL" id="CP109071">
    <property type="protein sequence ID" value="WSA32688.1"/>
    <property type="molecule type" value="Genomic_DNA"/>
</dbReference>
<keyword evidence="2" id="KW-1185">Reference proteome</keyword>
<dbReference type="Proteomes" id="UP001334804">
    <property type="component" value="Chromosome"/>
</dbReference>
<dbReference type="RefSeq" id="WP_245715997.1">
    <property type="nucleotide sequence ID" value="NZ_CP109071.1"/>
</dbReference>
<accession>A0ABZ1EGB4</accession>
<gene>
    <name evidence="1" type="ORF">OIE14_00950</name>
</gene>
<evidence type="ECO:0000313" key="1">
    <source>
        <dbReference type="EMBL" id="WSA32688.1"/>
    </source>
</evidence>
<reference evidence="1 2" key="1">
    <citation type="submission" date="2022-10" db="EMBL/GenBank/DDBJ databases">
        <title>The complete genomes of actinobacterial strains from the NBC collection.</title>
        <authorList>
            <person name="Joergensen T.S."/>
            <person name="Alvarez Arevalo M."/>
            <person name="Sterndorff E.B."/>
            <person name="Faurdal D."/>
            <person name="Vuksanovic O."/>
            <person name="Mourched A.-S."/>
            <person name="Charusanti P."/>
            <person name="Shaw S."/>
            <person name="Blin K."/>
            <person name="Weber T."/>
        </authorList>
    </citation>
    <scope>NUCLEOTIDE SEQUENCE [LARGE SCALE GENOMIC DNA]</scope>
    <source>
        <strain evidence="1 2">NBC 01809</strain>
    </source>
</reference>
<proteinExistence type="predicted"/>
<protein>
    <submittedName>
        <fullName evidence="1">Uncharacterized protein</fullName>
    </submittedName>
</protein>
<organism evidence="1 2">
    <name type="scientific">Micromonospora peucetia</name>
    <dbReference type="NCBI Taxonomy" id="47871"/>
    <lineage>
        <taxon>Bacteria</taxon>
        <taxon>Bacillati</taxon>
        <taxon>Actinomycetota</taxon>
        <taxon>Actinomycetes</taxon>
        <taxon>Micromonosporales</taxon>
        <taxon>Micromonosporaceae</taxon>
        <taxon>Micromonospora</taxon>
    </lineage>
</organism>
<name>A0ABZ1EGB4_9ACTN</name>